<feature type="domain" description="ScoMcrA-like DNA sulfur-binding" evidence="2">
    <location>
        <begin position="5"/>
        <end position="158"/>
    </location>
</feature>
<dbReference type="CDD" id="cd00085">
    <property type="entry name" value="HNHc"/>
    <property type="match status" value="1"/>
</dbReference>
<gene>
    <name evidence="3" type="ORF">EXT50_03065</name>
    <name evidence="4" type="ORF">EXT53_04960</name>
</gene>
<dbReference type="AlphaFoldDB" id="A0AAW5GC55"/>
<dbReference type="PIRSF" id="PIRSF030850">
    <property type="entry name" value="UCP030850"/>
    <property type="match status" value="1"/>
</dbReference>
<reference evidence="4" key="1">
    <citation type="submission" date="2019-02" db="EMBL/GenBank/DDBJ databases">
        <title>New Zealand Erwinia strains with phe-tRNA free attachment sites.</title>
        <authorList>
            <person name="Nunes-Leite L."/>
            <person name="Pitman A.R."/>
        </authorList>
    </citation>
    <scope>NUCLEOTIDE SEQUENCE</scope>
    <source>
        <strain evidence="4">Ec-140</strain>
        <strain evidence="3">Ec-143</strain>
    </source>
</reference>
<protein>
    <submittedName>
        <fullName evidence="4">Restriction endonuclease</fullName>
    </submittedName>
</protein>
<proteinExistence type="predicted"/>
<dbReference type="Pfam" id="PF13391">
    <property type="entry name" value="HNH_2"/>
    <property type="match status" value="1"/>
</dbReference>
<dbReference type="Proteomes" id="UP001057360">
    <property type="component" value="Unassembled WGS sequence"/>
</dbReference>
<organism evidence="4 6">
    <name type="scientific">Pectobacterium polaris</name>
    <dbReference type="NCBI Taxonomy" id="2042057"/>
    <lineage>
        <taxon>Bacteria</taxon>
        <taxon>Pseudomonadati</taxon>
        <taxon>Pseudomonadota</taxon>
        <taxon>Gammaproteobacteria</taxon>
        <taxon>Enterobacterales</taxon>
        <taxon>Pectobacteriaceae</taxon>
        <taxon>Pectobacterium</taxon>
    </lineage>
</organism>
<keyword evidence="4" id="KW-0540">Nuclease</keyword>
<dbReference type="InterPro" id="IPR011396">
    <property type="entry name" value="PT_DNA_restrict"/>
</dbReference>
<evidence type="ECO:0000259" key="1">
    <source>
        <dbReference type="Pfam" id="PF13391"/>
    </source>
</evidence>
<evidence type="ECO:0000313" key="5">
    <source>
        <dbReference type="Proteomes" id="UP001055618"/>
    </source>
</evidence>
<evidence type="ECO:0000313" key="3">
    <source>
        <dbReference type="EMBL" id="MCL6350159.1"/>
    </source>
</evidence>
<keyword evidence="4" id="KW-0378">Hydrolase</keyword>
<evidence type="ECO:0000313" key="6">
    <source>
        <dbReference type="Proteomes" id="UP001057360"/>
    </source>
</evidence>
<dbReference type="EMBL" id="SGPY01000002">
    <property type="protein sequence ID" value="MCL6367917.1"/>
    <property type="molecule type" value="Genomic_DNA"/>
</dbReference>
<name>A0AAW5GC55_9GAMM</name>
<evidence type="ECO:0000259" key="2">
    <source>
        <dbReference type="Pfam" id="PF26340"/>
    </source>
</evidence>
<keyword evidence="5" id="KW-1185">Reference proteome</keyword>
<dbReference type="GO" id="GO:0004519">
    <property type="term" value="F:endonuclease activity"/>
    <property type="evidence" value="ECO:0007669"/>
    <property type="project" value="UniProtKB-KW"/>
</dbReference>
<sequence>MPSTQELQTAITNMSIWRKGDQRAPHKPLLLLYVLSAYQQGHPRLFNYGDEIRPSLLALLNSFGPQRRAHYPEMPFWWLKGDGFWQLQNDEFCSPQKGSKEPPNREMIQHDVMGRFDEASYQLLCKQPQLIDKLAQQILSEHFPESVQEVIANRVGLSLDDVRKSRDPHFRQAVLRAYQYRCAVCSYDLRHDTMPVGLEAAHIKWKQYGGPCTVTNGFALCSVHHSAFDIGVIGIDDDMKLMISEGVNGSKIVERLFWDFEGKPLFLPNKKEYYPLQQFVE</sequence>
<keyword evidence="4" id="KW-0255">Endonuclease</keyword>
<dbReference type="NCBIfam" id="NF045808">
    <property type="entry name" value="PT-DNA_restrict"/>
    <property type="match status" value="1"/>
</dbReference>
<dbReference type="Pfam" id="PF26340">
    <property type="entry name" value="DNA-SBD_ScoMcrA"/>
    <property type="match status" value="1"/>
</dbReference>
<comment type="caution">
    <text evidence="4">The sequence shown here is derived from an EMBL/GenBank/DDBJ whole genome shotgun (WGS) entry which is preliminary data.</text>
</comment>
<dbReference type="InterPro" id="IPR058813">
    <property type="entry name" value="DNA-SBD_ScoMcrA"/>
</dbReference>
<accession>A0AAW5GC55</accession>
<dbReference type="Proteomes" id="UP001055618">
    <property type="component" value="Unassembled WGS sequence"/>
</dbReference>
<feature type="domain" description="HNH nuclease" evidence="1">
    <location>
        <begin position="182"/>
        <end position="236"/>
    </location>
</feature>
<dbReference type="InterPro" id="IPR003615">
    <property type="entry name" value="HNH_nuc"/>
</dbReference>
<dbReference type="EMBL" id="SGPX01000002">
    <property type="protein sequence ID" value="MCL6350159.1"/>
    <property type="molecule type" value="Genomic_DNA"/>
</dbReference>
<evidence type="ECO:0000313" key="4">
    <source>
        <dbReference type="EMBL" id="MCL6367917.1"/>
    </source>
</evidence>
<dbReference type="RefSeq" id="WP_249681858.1">
    <property type="nucleotide sequence ID" value="NZ_SGPX01000002.1"/>
</dbReference>